<reference evidence="4" key="3">
    <citation type="submission" date="2025-08" db="UniProtKB">
        <authorList>
            <consortium name="Ensembl"/>
        </authorList>
    </citation>
    <scope>IDENTIFICATION</scope>
</reference>
<sequence>MISEFFAAQLRAQISDNTTHPISYYKPEFYTPDDRGTAHLSVITEDGSAVSATSTINLYFGSKVCSLVSGILFSNEDDFSSPSITNEFGVPPSPANFIQPGKQPLSSMFPTIMVGQDGQVRMVVGAAGGTQITTATALAIIYNLWFGYDVKRAVEEPRLHNQLLPNITTVERNIDQAVTAALETQHHHTQIASTFIAVVQAIVCTAGGWAAASDSRKGGEPAGYW</sequence>
<dbReference type="PROSITE" id="PS00462">
    <property type="entry name" value="G_GLU_TRANSPEPTIDASE"/>
    <property type="match status" value="1"/>
</dbReference>
<keyword evidence="5" id="KW-1185">Reference proteome</keyword>
<dbReference type="InterPro" id="IPR043138">
    <property type="entry name" value="GGT_lsub"/>
</dbReference>
<dbReference type="Ensembl" id="ENSGGOT00000023064.2">
    <property type="protein sequence ID" value="ENSGGOP00000026227.2"/>
    <property type="gene ID" value="ENSGGOG00000012373.3"/>
</dbReference>
<reference evidence="5" key="1">
    <citation type="submission" date="2011-05" db="EMBL/GenBank/DDBJ databases">
        <title>Insights into the evolution of the great apes provided by the gorilla genome.</title>
        <authorList>
            <person name="Scally A."/>
        </authorList>
    </citation>
    <scope>NUCLEOTIDE SEQUENCE [LARGE SCALE GENOMIC DNA]</scope>
</reference>
<dbReference type="STRING" id="9593.ENSGGOP00000026227"/>
<proteinExistence type="inferred from homology"/>
<accession>G3SDP7</accession>
<evidence type="ECO:0000256" key="3">
    <source>
        <dbReference type="PIRSR" id="PIRSR600101-2"/>
    </source>
</evidence>
<protein>
    <recommendedName>
        <fullName evidence="6">Gamma-glutamyltransferase 1</fullName>
    </recommendedName>
</protein>
<evidence type="ECO:0008006" key="6">
    <source>
        <dbReference type="Google" id="ProtNLM"/>
    </source>
</evidence>
<evidence type="ECO:0000313" key="4">
    <source>
        <dbReference type="Ensembl" id="ENSGGOP00000026227.2"/>
    </source>
</evidence>
<reference evidence="4" key="4">
    <citation type="submission" date="2025-09" db="UniProtKB">
        <authorList>
            <consortium name="Ensembl"/>
        </authorList>
    </citation>
    <scope>IDENTIFICATION</scope>
</reference>
<dbReference type="InParanoid" id="G3SDP7"/>
<dbReference type="eggNOG" id="KOG2410">
    <property type="taxonomic scope" value="Eukaryota"/>
</dbReference>
<feature type="binding site" evidence="3">
    <location>
        <position position="129"/>
    </location>
    <ligand>
        <name>L-glutamate</name>
        <dbReference type="ChEBI" id="CHEBI:29985"/>
    </ligand>
</feature>
<dbReference type="Gene3D" id="3.60.20.40">
    <property type="match status" value="1"/>
</dbReference>
<dbReference type="GeneTree" id="ENSGT00940000154601"/>
<dbReference type="AlphaFoldDB" id="G3SDP7"/>
<feature type="binding site" evidence="3">
    <location>
        <begin position="106"/>
        <end position="107"/>
    </location>
    <ligand>
        <name>L-glutamate</name>
        <dbReference type="ChEBI" id="CHEBI:29985"/>
    </ligand>
</feature>
<dbReference type="InterPro" id="IPR043137">
    <property type="entry name" value="GGT_ssub_C"/>
</dbReference>
<dbReference type="EMBL" id="CABD030120127">
    <property type="status" value="NOT_ANNOTATED_CDS"/>
    <property type="molecule type" value="Genomic_DNA"/>
</dbReference>
<dbReference type="FunCoup" id="G3SDP7">
    <property type="interactions" value="79"/>
</dbReference>
<dbReference type="GO" id="GO:0036374">
    <property type="term" value="F:glutathione hydrolase activity"/>
    <property type="evidence" value="ECO:0007669"/>
    <property type="project" value="InterPro"/>
</dbReference>
<dbReference type="Bgee" id="ENSGGOG00000012373">
    <property type="expression patterns" value="Expressed in adult mammalian kidney and 6 other cell types or tissues"/>
</dbReference>
<dbReference type="InterPro" id="IPR055262">
    <property type="entry name" value="GGT_CS"/>
</dbReference>
<dbReference type="OMA" id="AWRRQPY"/>
<comment type="similarity">
    <text evidence="1">Belongs to the gamma-glutamyltransferase family.</text>
</comment>
<dbReference type="Gene3D" id="1.10.246.130">
    <property type="match status" value="1"/>
</dbReference>
<dbReference type="Proteomes" id="UP000001519">
    <property type="component" value="Chromosome 22"/>
</dbReference>
<dbReference type="InterPro" id="IPR029055">
    <property type="entry name" value="Ntn_hydrolases_N"/>
</dbReference>
<dbReference type="Pfam" id="PF01019">
    <property type="entry name" value="G_glu_transpept"/>
    <property type="match status" value="1"/>
</dbReference>
<dbReference type="HOGENOM" id="CLU_014813_1_3_1"/>
<feature type="binding site" evidence="3">
    <location>
        <begin position="55"/>
        <end position="57"/>
    </location>
    <ligand>
        <name>L-glutamate</name>
        <dbReference type="ChEBI" id="CHEBI:29985"/>
    </ligand>
</feature>
<dbReference type="FunFam" id="3.60.20.40:FF:000007">
    <property type="entry name" value="Glutathione hydrolase 1 proenzyme"/>
    <property type="match status" value="1"/>
</dbReference>
<dbReference type="PANTHER" id="PTHR45027">
    <property type="entry name" value="PUTATIVE GLUTATHIONE HYDROLASE LIGHT CHAIN"/>
    <property type="match status" value="1"/>
</dbReference>
<evidence type="ECO:0000313" key="5">
    <source>
        <dbReference type="Proteomes" id="UP000001519"/>
    </source>
</evidence>
<name>G3SDP7_GORGO</name>
<organism evidence="4 5">
    <name type="scientific">Gorilla gorilla gorilla</name>
    <name type="common">Western lowland gorilla</name>
    <dbReference type="NCBI Taxonomy" id="9595"/>
    <lineage>
        <taxon>Eukaryota</taxon>
        <taxon>Metazoa</taxon>
        <taxon>Chordata</taxon>
        <taxon>Craniata</taxon>
        <taxon>Vertebrata</taxon>
        <taxon>Euteleostomi</taxon>
        <taxon>Mammalia</taxon>
        <taxon>Eutheria</taxon>
        <taxon>Euarchontoglires</taxon>
        <taxon>Primates</taxon>
        <taxon>Haplorrhini</taxon>
        <taxon>Catarrhini</taxon>
        <taxon>Hominidae</taxon>
        <taxon>Gorilla</taxon>
    </lineage>
</organism>
<reference evidence="4 5" key="2">
    <citation type="journal article" date="2012" name="Nature">
        <title>Insights into hominid evolution from the gorilla genome sequence.</title>
        <authorList>
            <person name="Scally A."/>
            <person name="Dutheil J.Y."/>
            <person name="Hillier L.W."/>
            <person name="Jordan G.E."/>
            <person name="Goodhead I."/>
            <person name="Herrero J."/>
            <person name="Hobolth A."/>
            <person name="Lappalainen T."/>
            <person name="Mailund T."/>
            <person name="Marques-Bonet T."/>
            <person name="McCarthy S."/>
            <person name="Montgomery S.H."/>
            <person name="Schwalie P.C."/>
            <person name="Tang Y.A."/>
            <person name="Ward M.C."/>
            <person name="Xue Y."/>
            <person name="Yngvadottir B."/>
            <person name="Alkan C."/>
            <person name="Andersen L.N."/>
            <person name="Ayub Q."/>
            <person name="Ball E.V."/>
            <person name="Beal K."/>
            <person name="Bradley B.J."/>
            <person name="Chen Y."/>
            <person name="Clee C.M."/>
            <person name="Fitzgerald S."/>
            <person name="Graves T.A."/>
            <person name="Gu Y."/>
            <person name="Heath P."/>
            <person name="Heger A."/>
            <person name="Karakoc E."/>
            <person name="Kolb-Kokocinski A."/>
            <person name="Laird G.K."/>
            <person name="Lunter G."/>
            <person name="Meader S."/>
            <person name="Mort M."/>
            <person name="Mullikin J.C."/>
            <person name="Munch K."/>
            <person name="O'Connor T.D."/>
            <person name="Phillips A.D."/>
            <person name="Prado-Martinez J."/>
            <person name="Rogers A.S."/>
            <person name="Sajjadian S."/>
            <person name="Schmidt D."/>
            <person name="Shaw K."/>
            <person name="Simpson J.T."/>
            <person name="Stenson P.D."/>
            <person name="Turner D.J."/>
            <person name="Vigilant L."/>
            <person name="Vilella A.J."/>
            <person name="Whitener W."/>
            <person name="Zhu B."/>
            <person name="Cooper D.N."/>
            <person name="de Jong P."/>
            <person name="Dermitzakis E.T."/>
            <person name="Eichler E.E."/>
            <person name="Flicek P."/>
            <person name="Goldman N."/>
            <person name="Mundy N.I."/>
            <person name="Ning Z."/>
            <person name="Odom D.T."/>
            <person name="Ponting C.P."/>
            <person name="Quail M.A."/>
            <person name="Ryder O.A."/>
            <person name="Searle S.M."/>
            <person name="Warren W.C."/>
            <person name="Wilson R.K."/>
            <person name="Schierup M.H."/>
            <person name="Rogers J."/>
            <person name="Tyler-Smith C."/>
            <person name="Durbin R."/>
        </authorList>
    </citation>
    <scope>NUCLEOTIDE SEQUENCE [LARGE SCALE GENOMIC DNA]</scope>
</reference>
<evidence type="ECO:0000256" key="2">
    <source>
        <dbReference type="PIRSR" id="PIRSR600101-1"/>
    </source>
</evidence>
<dbReference type="SUPFAM" id="SSF56235">
    <property type="entry name" value="N-terminal nucleophile aminohydrolases (Ntn hydrolases)"/>
    <property type="match status" value="1"/>
</dbReference>
<dbReference type="GO" id="GO:0006751">
    <property type="term" value="P:glutathione catabolic process"/>
    <property type="evidence" value="ECO:0007669"/>
    <property type="project" value="InterPro"/>
</dbReference>
<dbReference type="InterPro" id="IPR000101">
    <property type="entry name" value="GGT_peptidase"/>
</dbReference>
<dbReference type="PANTHER" id="PTHR45027:SF5">
    <property type="entry name" value="GLUTATHIONE HYDROLASE LIGHT CHAIN 2-RELATED"/>
    <property type="match status" value="1"/>
</dbReference>
<evidence type="ECO:0000256" key="1">
    <source>
        <dbReference type="ARBA" id="ARBA00009381"/>
    </source>
</evidence>
<dbReference type="PRINTS" id="PR01210">
    <property type="entry name" value="GGTRANSPTASE"/>
</dbReference>
<feature type="active site" description="Nucleophile" evidence="2">
    <location>
        <position position="37"/>
    </location>
</feature>
<feature type="binding site" evidence="3">
    <location>
        <position position="78"/>
    </location>
    <ligand>
        <name>L-glutamate</name>
        <dbReference type="ChEBI" id="CHEBI:29985"/>
    </ligand>
</feature>